<sequence>MSKKPFHCEGLFVSHSGCYVLSLPRETFRWRSHFSLLVMVFCSHIDNNYFSETFR</sequence>
<dbReference type="Proteomes" id="UP000019586">
    <property type="component" value="Chromosome"/>
</dbReference>
<dbReference type="HOGENOM" id="CLU_3026267_0_0_6"/>
<evidence type="ECO:0000313" key="2">
    <source>
        <dbReference type="Proteomes" id="UP000019586"/>
    </source>
</evidence>
<name>W8USY3_KLEPN</name>
<reference evidence="1 2" key="1">
    <citation type="journal article" date="2014" name="Proc. Natl. Acad. Sci. U.S.A.">
        <title>Molecular dissection of the evolution of carbapenem-resistant multilocus sequence type 258 Klebsiella pneumoniae.</title>
        <authorList>
            <person name="Deleo F.R."/>
            <person name="Chen L."/>
            <person name="Porcella S.F."/>
            <person name="Martens C.A."/>
            <person name="Kobayashi S.D."/>
            <person name="Porter A.R."/>
            <person name="Chavda K.D."/>
            <person name="Jacobs M.R."/>
            <person name="Mathema B."/>
            <person name="Olsen R.J."/>
            <person name="Bonomo R.A."/>
            <person name="Musser J.M."/>
            <person name="Kreiswirth B.N."/>
        </authorList>
    </citation>
    <scope>NUCLEOTIDE SEQUENCE [LARGE SCALE GENOMIC DNA]</scope>
    <source>
        <strain evidence="1">30684/NJST258_2</strain>
    </source>
</reference>
<proteinExistence type="predicted"/>
<organism evidence="1 2">
    <name type="scientific">Klebsiella pneumoniae 30684/NJST258_2</name>
    <dbReference type="NCBI Taxonomy" id="1420013"/>
    <lineage>
        <taxon>Bacteria</taxon>
        <taxon>Pseudomonadati</taxon>
        <taxon>Pseudomonadota</taxon>
        <taxon>Gammaproteobacteria</taxon>
        <taxon>Enterobacterales</taxon>
        <taxon>Enterobacteriaceae</taxon>
        <taxon>Klebsiella/Raoultella group</taxon>
        <taxon>Klebsiella</taxon>
        <taxon>Klebsiella pneumoniae complex</taxon>
    </lineage>
</organism>
<dbReference type="EMBL" id="CP006918">
    <property type="protein sequence ID" value="AHM82170.1"/>
    <property type="molecule type" value="Genomic_DNA"/>
</dbReference>
<accession>W8USY3</accession>
<dbReference type="KEGG" id="kps:KPNJ2_05410"/>
<protein>
    <submittedName>
        <fullName evidence="1">Uncharacterized protein</fullName>
    </submittedName>
</protein>
<gene>
    <name evidence="1" type="ORF">KPNJ2_05410</name>
</gene>
<dbReference type="AlphaFoldDB" id="W8USY3"/>
<evidence type="ECO:0000313" key="1">
    <source>
        <dbReference type="EMBL" id="AHM82170.1"/>
    </source>
</evidence>